<organism evidence="1 2">
    <name type="scientific">Noviherbaspirillum album</name>
    <dbReference type="NCBI Taxonomy" id="3080276"/>
    <lineage>
        <taxon>Bacteria</taxon>
        <taxon>Pseudomonadati</taxon>
        <taxon>Pseudomonadota</taxon>
        <taxon>Betaproteobacteria</taxon>
        <taxon>Burkholderiales</taxon>
        <taxon>Oxalobacteraceae</taxon>
        <taxon>Noviherbaspirillum</taxon>
    </lineage>
</organism>
<sequence length="374" mass="40476">MPLRIIMAGANETGNGVPMAATGRHFSNRSALGRAVEKNTQIGTGTKIEFASVPIRNGDGTPRPVQEIDSEVASLTQEAIRSSRRILLIVVDVSKTGMIAPSPECAFHLRDTNPDRIGVMIDACQFRLAPPSLHTYIARGAMVALTGSKFVTGPSFCGALLVPKPLSLRYRAEVLPTALSAYTSRADWPKHWTGAATLANAANFGLLLRWEAALCELKRFRAIPPDQVYGIVGRLGAVIEKQLSMQPGFQPLPVPRIDRGLHTPMQWDSLQTIYPFFLMRRSADRKPVPLGHAETVSIHQTLQTRQPGTLLPARCQLGQPVICADIDGVEVSALRICIGARQVVEAASLGEAEVAKRAIAALDLTAKALERVMN</sequence>
<dbReference type="EMBL" id="JAWIIV010000022">
    <property type="protein sequence ID" value="MEC4721788.1"/>
    <property type="molecule type" value="Genomic_DNA"/>
</dbReference>
<accession>A0ABU6JEE2</accession>
<protein>
    <recommendedName>
        <fullName evidence="3">Aminotransferase class V-fold PLP-dependent enzyme</fullName>
    </recommendedName>
</protein>
<gene>
    <name evidence="1" type="ORF">RY831_21700</name>
</gene>
<keyword evidence="2" id="KW-1185">Reference proteome</keyword>
<reference evidence="1 2" key="1">
    <citation type="submission" date="2023-10" db="EMBL/GenBank/DDBJ databases">
        <title>Noviherbaspirillum sp. CPCC 100848 genome assembly.</title>
        <authorList>
            <person name="Li X.Y."/>
            <person name="Fang X.M."/>
        </authorList>
    </citation>
    <scope>NUCLEOTIDE SEQUENCE [LARGE SCALE GENOMIC DNA]</scope>
    <source>
        <strain evidence="1 2">CPCC 100848</strain>
    </source>
</reference>
<dbReference type="RefSeq" id="WP_326508475.1">
    <property type="nucleotide sequence ID" value="NZ_JAWIIV010000022.1"/>
</dbReference>
<name>A0ABU6JEE2_9BURK</name>
<dbReference type="Proteomes" id="UP001352263">
    <property type="component" value="Unassembled WGS sequence"/>
</dbReference>
<comment type="caution">
    <text evidence="1">The sequence shown here is derived from an EMBL/GenBank/DDBJ whole genome shotgun (WGS) entry which is preliminary data.</text>
</comment>
<evidence type="ECO:0008006" key="3">
    <source>
        <dbReference type="Google" id="ProtNLM"/>
    </source>
</evidence>
<evidence type="ECO:0000313" key="2">
    <source>
        <dbReference type="Proteomes" id="UP001352263"/>
    </source>
</evidence>
<proteinExistence type="predicted"/>
<evidence type="ECO:0000313" key="1">
    <source>
        <dbReference type="EMBL" id="MEC4721788.1"/>
    </source>
</evidence>